<feature type="domain" description="Endonuclease/exonuclease/phosphatase" evidence="2">
    <location>
        <begin position="20"/>
        <end position="121"/>
    </location>
</feature>
<dbReference type="SUPFAM" id="SSF56219">
    <property type="entry name" value="DNase I-like"/>
    <property type="match status" value="1"/>
</dbReference>
<dbReference type="AlphaFoldDB" id="A0AAW0P5D2"/>
<evidence type="ECO:0000256" key="1">
    <source>
        <dbReference type="SAM" id="MobiDB-lite"/>
    </source>
</evidence>
<comment type="caution">
    <text evidence="3">The sequence shown here is derived from an EMBL/GenBank/DDBJ whole genome shotgun (WGS) entry which is preliminary data.</text>
</comment>
<dbReference type="InterPro" id="IPR005135">
    <property type="entry name" value="Endo/exonuclease/phosphatase"/>
</dbReference>
<proteinExistence type="predicted"/>
<accession>A0AAW0P5D2</accession>
<dbReference type="EMBL" id="JBBPFD010000008">
    <property type="protein sequence ID" value="KAK7915506.1"/>
    <property type="molecule type" value="Genomic_DNA"/>
</dbReference>
<name>A0AAW0P5D2_9GOBI</name>
<evidence type="ECO:0000313" key="4">
    <source>
        <dbReference type="Proteomes" id="UP001460270"/>
    </source>
</evidence>
<dbReference type="Gene3D" id="3.60.10.10">
    <property type="entry name" value="Endonuclease/exonuclease/phosphatase"/>
    <property type="match status" value="1"/>
</dbReference>
<evidence type="ECO:0000313" key="3">
    <source>
        <dbReference type="EMBL" id="KAK7915506.1"/>
    </source>
</evidence>
<protein>
    <recommendedName>
        <fullName evidence="2">Endonuclease/exonuclease/phosphatase domain-containing protein</fullName>
    </recommendedName>
</protein>
<dbReference type="InterPro" id="IPR036691">
    <property type="entry name" value="Endo/exonu/phosph_ase_sf"/>
</dbReference>
<dbReference type="GO" id="GO:0003824">
    <property type="term" value="F:catalytic activity"/>
    <property type="evidence" value="ECO:0007669"/>
    <property type="project" value="InterPro"/>
</dbReference>
<dbReference type="Proteomes" id="UP001460270">
    <property type="component" value="Unassembled WGS sequence"/>
</dbReference>
<dbReference type="PANTHER" id="PTHR46670">
    <property type="entry name" value="ENDO/EXONUCLEASE/PHOSPHATASE DOMAIN-CONTAINING PROTEIN"/>
    <property type="match status" value="1"/>
</dbReference>
<feature type="compositionally biased region" description="Polar residues" evidence="1">
    <location>
        <begin position="389"/>
        <end position="409"/>
    </location>
</feature>
<sequence>MHSFEYIAFKLTGPSPLVTAVIYRPPKPNPSFLSEITDFLTKLTAISSSILLLGDFNFHIDCKNSKPATEFLDLLNCFNITQHVNFPTHTRGHILDLVCATDIPIHKVSCQNLHISDHLAITFEISVPTAAPKAKRKITFRNLKSIEKSAVSALLTTKLSSCPPPESDNPSELVTYYNNTLSSCLDELAPIKTKTVSFTHTAPWYTPELRRMKSRKRQLERLSKKSCLTVHLQSYTDYIQVYKEALNAARSNYYSNLIHSDSKNPKSLFSTINKLLQPCDNTSSSFTVTKCNSFLSFFQSKIDSIYSSLSLPTVNSAPTPDLLLQSGFRQKHSTETALLKVTNDILLSSDSGKLSILILLDLTAAFDTISHSILLSRLKTSLNITVQRAPSAPQTPTSFSSPAGQNSEPGATEPSPLLPPPYGTCYLNNSETAPTSPLSRRI</sequence>
<organism evidence="3 4">
    <name type="scientific">Mugilogobius chulae</name>
    <name type="common">yellowstripe goby</name>
    <dbReference type="NCBI Taxonomy" id="88201"/>
    <lineage>
        <taxon>Eukaryota</taxon>
        <taxon>Metazoa</taxon>
        <taxon>Chordata</taxon>
        <taxon>Craniata</taxon>
        <taxon>Vertebrata</taxon>
        <taxon>Euteleostomi</taxon>
        <taxon>Actinopterygii</taxon>
        <taxon>Neopterygii</taxon>
        <taxon>Teleostei</taxon>
        <taxon>Neoteleostei</taxon>
        <taxon>Acanthomorphata</taxon>
        <taxon>Gobiaria</taxon>
        <taxon>Gobiiformes</taxon>
        <taxon>Gobioidei</taxon>
        <taxon>Gobiidae</taxon>
        <taxon>Gobionellinae</taxon>
        <taxon>Mugilogobius</taxon>
    </lineage>
</organism>
<keyword evidence="4" id="KW-1185">Reference proteome</keyword>
<dbReference type="PANTHER" id="PTHR46670:SF3">
    <property type="entry name" value="ENDONUCLEASE_EXONUCLEASE_PHOSPHATASE DOMAIN-CONTAINING PROTEIN"/>
    <property type="match status" value="1"/>
</dbReference>
<feature type="region of interest" description="Disordered" evidence="1">
    <location>
        <begin position="389"/>
        <end position="442"/>
    </location>
</feature>
<evidence type="ECO:0000259" key="2">
    <source>
        <dbReference type="Pfam" id="PF14529"/>
    </source>
</evidence>
<dbReference type="Pfam" id="PF14529">
    <property type="entry name" value="Exo_endo_phos_2"/>
    <property type="match status" value="1"/>
</dbReference>
<reference evidence="4" key="1">
    <citation type="submission" date="2024-04" db="EMBL/GenBank/DDBJ databases">
        <title>Salinicola lusitanus LLJ914,a marine bacterium isolated from the Okinawa Trough.</title>
        <authorList>
            <person name="Li J."/>
        </authorList>
    </citation>
    <scope>NUCLEOTIDE SEQUENCE [LARGE SCALE GENOMIC DNA]</scope>
</reference>
<gene>
    <name evidence="3" type="ORF">WMY93_011267</name>
</gene>
<feature type="compositionally biased region" description="Polar residues" evidence="1">
    <location>
        <begin position="426"/>
        <end position="442"/>
    </location>
</feature>